<accession>A0ACC1L792</accession>
<reference evidence="1" key="1">
    <citation type="submission" date="2022-07" db="EMBL/GenBank/DDBJ databases">
        <title>Phylogenomic reconstructions and comparative analyses of Kickxellomycotina fungi.</title>
        <authorList>
            <person name="Reynolds N.K."/>
            <person name="Stajich J.E."/>
            <person name="Barry K."/>
            <person name="Grigoriev I.V."/>
            <person name="Crous P."/>
            <person name="Smith M.E."/>
        </authorList>
    </citation>
    <scope>NUCLEOTIDE SEQUENCE</scope>
    <source>
        <strain evidence="1">BCRC 34780</strain>
    </source>
</reference>
<comment type="caution">
    <text evidence="1">The sequence shown here is derived from an EMBL/GenBank/DDBJ whole genome shotgun (WGS) entry which is preliminary data.</text>
</comment>
<name>A0ACC1L792_9FUNG</name>
<sequence length="1171" mass="124623">MPQDRDTPGSSATRVLSPRPGERYAAEFEHAVQALFQAMELNLPISAVANLYKLKVAPTPLSEIGATGRAQDATAGGLRLAGALTTDATVAARLLQHVVSSEILSLLKDEVSQSPAFSVIIDEAPLRKHNSLVAHVLLYLRYMRRDPQSASGELQVVTRFWRCVHLYLDSNGRLARRDPCSMVLGLLERGKIQTSRLVCIASERPADRPASVEEQRRPHLIHWHGLFAHPNSLSPQVYEEISGQSADFAAFAAALADLCLFVYSHPASFAFLGADHLETLFKTLCEAFLSEGTLQTRPTLSLTPSIVIAITRNISQIIATVRALSKLPRDAGRAVPVARQTSTPQSAATQGSGEHSTAQSSPRSPSHIPLALVDAMSLPNVRLGRRDTIGRCPPADQLFQQLRDYGFLGCLHFMADILLQVEPVIAAAGASDMPTRALGGVATDPSGGGSLDARLRKCLAAVKEAIESVTLMYGDENDESQDSAHGAGGDGEDGFSGLHLNEFLHLTGKGDGECTFRSFRVENHSPEHSAGRLVELIRTVSSAILKDLTARFTPANLATIQALADMWDPRQFPCDDRGSAMAFASGQAVAVAQRLSRAAQTDPGPGGLLQPQVQTAPITRTQSIAAFVDRDATIEEWRSFKHEVRQQLGSGVRAGRTGSEPGEVQRAYSRLLFPVRRLAPSRRRLRTDSGEPASDNGVTRYPNLARLATAWNVLPLALSLDLHGFRGHYERQLRGICRDQAEAKLRPTGFDTDDSFTEIMRRQQQHATNKSSAYVLLRNSRIEAADSPTDAGEGGLEGPAAEQFLRILDAVTLALDHRLRLLSVRHTEAPLAVARVPGACPKWMQNAMRGYWRLACRTPESSAGTTRRATPQPLRSAPLTTQRSQSPAAGAASGQGVRLDVGMRGSATTPLDGPGQPVHSAISGALLSLAATCGPPPLADTNTPLPAGLAADPAMTATAEDFGTIPLLEALLSGPAGPAAPPTRGGQQHRAVVLDVPPAKRPRHSSVAIPANSNGLGLQHLGGILAPPLQQQPSSHSGGQDDFFLGAEIARLASDMGLDAASSQALAASLADGSRHALAGAGPMDSLRMDVPSIPPQQHPGPLGRDSQAFAAAFGGPAALPMSPAYGMPSMAQLLQRPFPAIPGLPPAHAPDGYPPRNHHSHQPLPDNGPH</sequence>
<proteinExistence type="predicted"/>
<gene>
    <name evidence="1" type="ORF">H4R21_002667</name>
</gene>
<evidence type="ECO:0000313" key="1">
    <source>
        <dbReference type="EMBL" id="KAJ2801788.1"/>
    </source>
</evidence>
<dbReference type="Proteomes" id="UP001140087">
    <property type="component" value="Unassembled WGS sequence"/>
</dbReference>
<organism evidence="1 2">
    <name type="scientific">Coemansia helicoidea</name>
    <dbReference type="NCBI Taxonomy" id="1286919"/>
    <lineage>
        <taxon>Eukaryota</taxon>
        <taxon>Fungi</taxon>
        <taxon>Fungi incertae sedis</taxon>
        <taxon>Zoopagomycota</taxon>
        <taxon>Kickxellomycotina</taxon>
        <taxon>Kickxellomycetes</taxon>
        <taxon>Kickxellales</taxon>
        <taxon>Kickxellaceae</taxon>
        <taxon>Coemansia</taxon>
    </lineage>
</organism>
<evidence type="ECO:0000313" key="2">
    <source>
        <dbReference type="Proteomes" id="UP001140087"/>
    </source>
</evidence>
<dbReference type="EMBL" id="JANBUN010000716">
    <property type="protein sequence ID" value="KAJ2801788.1"/>
    <property type="molecule type" value="Genomic_DNA"/>
</dbReference>
<protein>
    <submittedName>
        <fullName evidence="1">Uncharacterized protein</fullName>
    </submittedName>
</protein>
<keyword evidence="2" id="KW-1185">Reference proteome</keyword>